<dbReference type="InterPro" id="IPR021958">
    <property type="entry name" value="DUF3575"/>
</dbReference>
<keyword evidence="3" id="KW-1185">Reference proteome</keyword>
<evidence type="ECO:0000313" key="3">
    <source>
        <dbReference type="Proteomes" id="UP001300692"/>
    </source>
</evidence>
<protein>
    <submittedName>
        <fullName evidence="2">DUF3575 domain-containing protein</fullName>
    </submittedName>
</protein>
<feature type="chain" id="PRO_5046743487" evidence="1">
    <location>
        <begin position="20"/>
        <end position="185"/>
    </location>
</feature>
<dbReference type="EMBL" id="JAOYOD010000001">
    <property type="protein sequence ID" value="MCV9387271.1"/>
    <property type="molecule type" value="Genomic_DNA"/>
</dbReference>
<reference evidence="2 3" key="1">
    <citation type="submission" date="2022-10" db="EMBL/GenBank/DDBJ databases">
        <title>Comparative genomics and taxonomic characterization of three novel marine species of genus Reichenbachiella exhibiting antioxidant and polysaccharide degradation activities.</title>
        <authorList>
            <person name="Muhammad N."/>
            <person name="Lee Y.-J."/>
            <person name="Ko J."/>
            <person name="Kim S.-G."/>
        </authorList>
    </citation>
    <scope>NUCLEOTIDE SEQUENCE [LARGE SCALE GENOMIC DNA]</scope>
    <source>
        <strain evidence="2 3">ABR2-5</strain>
    </source>
</reference>
<organism evidence="2 3">
    <name type="scientific">Reichenbachiella ulvae</name>
    <dbReference type="NCBI Taxonomy" id="2980104"/>
    <lineage>
        <taxon>Bacteria</taxon>
        <taxon>Pseudomonadati</taxon>
        <taxon>Bacteroidota</taxon>
        <taxon>Cytophagia</taxon>
        <taxon>Cytophagales</taxon>
        <taxon>Reichenbachiellaceae</taxon>
        <taxon>Reichenbachiella</taxon>
    </lineage>
</organism>
<comment type="caution">
    <text evidence="2">The sequence shown here is derived from an EMBL/GenBank/DDBJ whole genome shotgun (WGS) entry which is preliminary data.</text>
</comment>
<evidence type="ECO:0000313" key="2">
    <source>
        <dbReference type="EMBL" id="MCV9387271.1"/>
    </source>
</evidence>
<feature type="signal peptide" evidence="1">
    <location>
        <begin position="1"/>
        <end position="19"/>
    </location>
</feature>
<evidence type="ECO:0000256" key="1">
    <source>
        <dbReference type="SAM" id="SignalP"/>
    </source>
</evidence>
<gene>
    <name evidence="2" type="ORF">N7U62_11395</name>
</gene>
<accession>A0ABT3CUL5</accession>
<sequence length="185" mass="21421">MKRILLLILFITYSLVSKAQNTEYNSMIKFETVHGGLHFTQKIKDRSSISIIVNYDLRYLINPNYYDLQISPEYRFHLSKKNAWPRGFYIGTYLFFKDFVVARPIEQNNIMIDSKDEIVTAGIGIKPGYQLTFPASGRWVIDWGLGFGYNIYRDVNNVEGVPIINEDSYDVNFSANIAVGYVFSR</sequence>
<dbReference type="Proteomes" id="UP001300692">
    <property type="component" value="Unassembled WGS sequence"/>
</dbReference>
<keyword evidence="1" id="KW-0732">Signal</keyword>
<name>A0ABT3CUL5_9BACT</name>
<dbReference type="Pfam" id="PF12099">
    <property type="entry name" value="DUF3575"/>
    <property type="match status" value="1"/>
</dbReference>
<proteinExistence type="predicted"/>
<dbReference type="RefSeq" id="WP_264138095.1">
    <property type="nucleotide sequence ID" value="NZ_JAOYOD010000001.1"/>
</dbReference>